<comment type="cofactor">
    <cofactor evidence="1">
        <name>Mg(2+)</name>
        <dbReference type="ChEBI" id="CHEBI:18420"/>
    </cofactor>
</comment>
<dbReference type="GO" id="GO:0005634">
    <property type="term" value="C:nucleus"/>
    <property type="evidence" value="ECO:0007669"/>
    <property type="project" value="UniProtKB-SubCell"/>
</dbReference>
<sequence length="397" mass="44278">MGNSVSSSGGKAIAVAGAAVLAWGASHLLNSLSNDEALRFESTNKSSASPSSTPDAPAASGRNKLAEEDSVTLRSGKTGLENRDAYASCSEASSTPTAPAAAAASGRNKIAEETSVTLRSGKTHASGSEEFPRWISGTQMPRVITIVTYNIWQDDVKLKERMKAIGVLMQVKMPDIILFQEVTPKIHKLFKGFKWWQRYTCVSHKTATTRHYCMLLSKFPVKDLGWVHFKDSIEKKKLIVVEIEASGKRRRLVVANGHLKKPDLPDRSHTMKRTAQANEAMTILGEYENVIFGGDMNWSEEVDGSFPLPDGWVDAWEHLRPREKGWTYDTKSNLMIQGRRWLRRRLDRFLCKLKDYELASIDIIGKDIIPGLVHQYREKDYPVLCSDHFGLLLGISI</sequence>
<dbReference type="OrthoDB" id="9975959at2759"/>
<dbReference type="GO" id="GO:0003697">
    <property type="term" value="F:single-stranded DNA binding"/>
    <property type="evidence" value="ECO:0007669"/>
    <property type="project" value="TreeGrafter"/>
</dbReference>
<feature type="compositionally biased region" description="Low complexity" evidence="10">
    <location>
        <begin position="46"/>
        <end position="60"/>
    </location>
</feature>
<evidence type="ECO:0000313" key="12">
    <source>
        <dbReference type="EMBL" id="KAG6516678.1"/>
    </source>
</evidence>
<dbReference type="GO" id="GO:0070260">
    <property type="term" value="F:5'-tyrosyl-DNA phosphodiesterase activity"/>
    <property type="evidence" value="ECO:0007669"/>
    <property type="project" value="TreeGrafter"/>
</dbReference>
<dbReference type="AlphaFoldDB" id="A0A8J5LL09"/>
<comment type="subcellular location">
    <subcellularLocation>
        <location evidence="2">Nucleus</location>
    </subcellularLocation>
</comment>
<dbReference type="InterPro" id="IPR005135">
    <property type="entry name" value="Endo/exonuclease/phosphatase"/>
</dbReference>
<comment type="caution">
    <text evidence="12">The sequence shown here is derived from an EMBL/GenBank/DDBJ whole genome shotgun (WGS) entry which is preliminary data.</text>
</comment>
<dbReference type="InterPro" id="IPR051547">
    <property type="entry name" value="TDP2-like"/>
</dbReference>
<evidence type="ECO:0000256" key="10">
    <source>
        <dbReference type="SAM" id="MobiDB-lite"/>
    </source>
</evidence>
<keyword evidence="3" id="KW-0540">Nuclease</keyword>
<keyword evidence="4" id="KW-0479">Metal-binding</keyword>
<protein>
    <recommendedName>
        <fullName evidence="11">Endonuclease/exonuclease/phosphatase domain-containing protein</fullName>
    </recommendedName>
</protein>
<evidence type="ECO:0000256" key="9">
    <source>
        <dbReference type="ARBA" id="ARBA00023242"/>
    </source>
</evidence>
<keyword evidence="6" id="KW-0378">Hydrolase</keyword>
<dbReference type="EMBL" id="JACMSC010000007">
    <property type="protein sequence ID" value="KAG6516678.1"/>
    <property type="molecule type" value="Genomic_DNA"/>
</dbReference>
<evidence type="ECO:0000256" key="2">
    <source>
        <dbReference type="ARBA" id="ARBA00004123"/>
    </source>
</evidence>
<evidence type="ECO:0000256" key="6">
    <source>
        <dbReference type="ARBA" id="ARBA00022801"/>
    </source>
</evidence>
<keyword evidence="7" id="KW-0460">Magnesium</keyword>
<dbReference type="CDD" id="cd09080">
    <property type="entry name" value="TDP2"/>
    <property type="match status" value="1"/>
</dbReference>
<dbReference type="FunFam" id="3.60.10.10:FF:000058">
    <property type="entry name" value="Tyrosyl-DNA phosphodiesterase 2"/>
    <property type="match status" value="1"/>
</dbReference>
<evidence type="ECO:0000256" key="7">
    <source>
        <dbReference type="ARBA" id="ARBA00022842"/>
    </source>
</evidence>
<dbReference type="PANTHER" id="PTHR15822">
    <property type="entry name" value="TRAF AND TNF RECEPTOR-ASSOCIATED PROTEIN"/>
    <property type="match status" value="1"/>
</dbReference>
<dbReference type="GO" id="GO:0006302">
    <property type="term" value="P:double-strand break repair"/>
    <property type="evidence" value="ECO:0007669"/>
    <property type="project" value="TreeGrafter"/>
</dbReference>
<dbReference type="GO" id="GO:0005737">
    <property type="term" value="C:cytoplasm"/>
    <property type="evidence" value="ECO:0007669"/>
    <property type="project" value="TreeGrafter"/>
</dbReference>
<evidence type="ECO:0000256" key="5">
    <source>
        <dbReference type="ARBA" id="ARBA00022763"/>
    </source>
</evidence>
<dbReference type="Pfam" id="PF03372">
    <property type="entry name" value="Exo_endo_phos"/>
    <property type="match status" value="1"/>
</dbReference>
<keyword evidence="13" id="KW-1185">Reference proteome</keyword>
<proteinExistence type="predicted"/>
<evidence type="ECO:0000259" key="11">
    <source>
        <dbReference type="Pfam" id="PF03372"/>
    </source>
</evidence>
<reference evidence="12 13" key="1">
    <citation type="submission" date="2020-08" db="EMBL/GenBank/DDBJ databases">
        <title>Plant Genome Project.</title>
        <authorList>
            <person name="Zhang R.-G."/>
        </authorList>
    </citation>
    <scope>NUCLEOTIDE SEQUENCE [LARGE SCALE GENOMIC DNA]</scope>
    <source>
        <tissue evidence="12">Rhizome</tissue>
    </source>
</reference>
<gene>
    <name evidence="12" type="ORF">ZIOFF_027151</name>
</gene>
<evidence type="ECO:0000256" key="1">
    <source>
        <dbReference type="ARBA" id="ARBA00001946"/>
    </source>
</evidence>
<dbReference type="GO" id="GO:0046872">
    <property type="term" value="F:metal ion binding"/>
    <property type="evidence" value="ECO:0007669"/>
    <property type="project" value="UniProtKB-KW"/>
</dbReference>
<name>A0A8J5LL09_ZINOF</name>
<feature type="domain" description="Endonuclease/exonuclease/phosphatase" evidence="11">
    <location>
        <begin position="147"/>
        <end position="356"/>
    </location>
</feature>
<evidence type="ECO:0000256" key="3">
    <source>
        <dbReference type="ARBA" id="ARBA00022722"/>
    </source>
</evidence>
<evidence type="ECO:0000256" key="4">
    <source>
        <dbReference type="ARBA" id="ARBA00022723"/>
    </source>
</evidence>
<keyword evidence="5" id="KW-0227">DNA damage</keyword>
<keyword evidence="9" id="KW-0539">Nucleus</keyword>
<organism evidence="12 13">
    <name type="scientific">Zingiber officinale</name>
    <name type="common">Ginger</name>
    <name type="synonym">Amomum zingiber</name>
    <dbReference type="NCBI Taxonomy" id="94328"/>
    <lineage>
        <taxon>Eukaryota</taxon>
        <taxon>Viridiplantae</taxon>
        <taxon>Streptophyta</taxon>
        <taxon>Embryophyta</taxon>
        <taxon>Tracheophyta</taxon>
        <taxon>Spermatophyta</taxon>
        <taxon>Magnoliopsida</taxon>
        <taxon>Liliopsida</taxon>
        <taxon>Zingiberales</taxon>
        <taxon>Zingiberaceae</taxon>
        <taxon>Zingiber</taxon>
    </lineage>
</organism>
<accession>A0A8J5LL09</accession>
<dbReference type="PANTHER" id="PTHR15822:SF4">
    <property type="entry name" value="TYROSYL-DNA PHOSPHODIESTERASE 2"/>
    <property type="match status" value="1"/>
</dbReference>
<evidence type="ECO:0000313" key="13">
    <source>
        <dbReference type="Proteomes" id="UP000734854"/>
    </source>
</evidence>
<keyword evidence="8" id="KW-0234">DNA repair</keyword>
<feature type="compositionally biased region" description="Low complexity" evidence="10">
    <location>
        <begin position="87"/>
        <end position="105"/>
    </location>
</feature>
<evidence type="ECO:0000256" key="8">
    <source>
        <dbReference type="ARBA" id="ARBA00023204"/>
    </source>
</evidence>
<dbReference type="GO" id="GO:0004518">
    <property type="term" value="F:nuclease activity"/>
    <property type="evidence" value="ECO:0007669"/>
    <property type="project" value="UniProtKB-KW"/>
</dbReference>
<feature type="region of interest" description="Disordered" evidence="10">
    <location>
        <begin position="40"/>
        <end position="108"/>
    </location>
</feature>
<dbReference type="Proteomes" id="UP000734854">
    <property type="component" value="Unassembled WGS sequence"/>
</dbReference>